<evidence type="ECO:0000313" key="2">
    <source>
        <dbReference type="Proteomes" id="UP000516260"/>
    </source>
</evidence>
<dbReference type="Proteomes" id="UP000516260">
    <property type="component" value="Chromosome 1"/>
</dbReference>
<sequence length="171" mass="19036">MYMCGFFDHTDAALDEPFVSPAKSNKSRLEKNLGQMSPVIEPFGVVPHILYIFHSSQLPPAILKRKNTAFFCMRGKQTFCPSHTGNITERSVASPVCNLQMPQPKADTSEQLGGTDTYRGPYKSENSLINVTLMSVYMCVSQQSSFIHSILNGTPHALRLCLTYIFAAMHN</sequence>
<gene>
    <name evidence="1" type="ORF">fugu_001133</name>
</gene>
<comment type="caution">
    <text evidence="1">The sequence shown here is derived from an EMBL/GenBank/DDBJ whole genome shotgun (WGS) entry which is preliminary data.</text>
</comment>
<keyword evidence="2" id="KW-1185">Reference proteome</keyword>
<organism evidence="1 2">
    <name type="scientific">Takifugu bimaculatus</name>
    <dbReference type="NCBI Taxonomy" id="433685"/>
    <lineage>
        <taxon>Eukaryota</taxon>
        <taxon>Metazoa</taxon>
        <taxon>Chordata</taxon>
        <taxon>Craniata</taxon>
        <taxon>Vertebrata</taxon>
        <taxon>Euteleostomi</taxon>
        <taxon>Actinopterygii</taxon>
        <taxon>Neopterygii</taxon>
        <taxon>Teleostei</taxon>
        <taxon>Neoteleostei</taxon>
        <taxon>Acanthomorphata</taxon>
        <taxon>Eupercaria</taxon>
        <taxon>Tetraodontiformes</taxon>
        <taxon>Tetradontoidea</taxon>
        <taxon>Tetraodontidae</taxon>
        <taxon>Takifugu</taxon>
    </lineage>
</organism>
<accession>A0A4Z2CJ32</accession>
<evidence type="ECO:0000313" key="1">
    <source>
        <dbReference type="EMBL" id="TNN04104.1"/>
    </source>
</evidence>
<name>A0A4Z2CJ32_9TELE</name>
<dbReference type="AlphaFoldDB" id="A0A4Z2CJ32"/>
<reference evidence="1 2" key="1">
    <citation type="submission" date="2019-04" db="EMBL/GenBank/DDBJ databases">
        <title>The sequence and de novo assembly of Takifugu bimaculatus genome using PacBio and Hi-C technologies.</title>
        <authorList>
            <person name="Xu P."/>
            <person name="Liu B."/>
            <person name="Zhou Z."/>
        </authorList>
    </citation>
    <scope>NUCLEOTIDE SEQUENCE [LARGE SCALE GENOMIC DNA]</scope>
    <source>
        <strain evidence="1">TB-2018</strain>
        <tissue evidence="1">Muscle</tissue>
    </source>
</reference>
<proteinExistence type="predicted"/>
<dbReference type="EMBL" id="SWLE01000001">
    <property type="protein sequence ID" value="TNN04104.1"/>
    <property type="molecule type" value="Genomic_DNA"/>
</dbReference>
<protein>
    <submittedName>
        <fullName evidence="1">Uncharacterized protein</fullName>
    </submittedName>
</protein>